<dbReference type="InParanoid" id="V5ILT1"/>
<protein>
    <submittedName>
        <fullName evidence="2">Uncharacterized protein</fullName>
    </submittedName>
</protein>
<dbReference type="Proteomes" id="UP000001805">
    <property type="component" value="Chromosome 2, Linkage Group V"/>
</dbReference>
<dbReference type="EMBL" id="CM002240">
    <property type="protein sequence ID" value="ESA42738.1"/>
    <property type="molecule type" value="Genomic_DNA"/>
</dbReference>
<accession>V5ILT1</accession>
<dbReference type="RefSeq" id="XP_011394862.1">
    <property type="nucleotide sequence ID" value="XM_011396560.1"/>
</dbReference>
<name>V5ILT1_NEUCR</name>
<dbReference type="VEuPathDB" id="FungiDB:NCU17051"/>
<feature type="region of interest" description="Disordered" evidence="1">
    <location>
        <begin position="78"/>
        <end position="102"/>
    </location>
</feature>
<dbReference type="AlphaFoldDB" id="V5ILT1"/>
<keyword evidence="3" id="KW-1185">Reference proteome</keyword>
<dbReference type="KEGG" id="ncr:NCU17051"/>
<gene>
    <name evidence="2" type="ORF">NCU17051</name>
</gene>
<proteinExistence type="predicted"/>
<organism evidence="2 3">
    <name type="scientific">Neurospora crassa (strain ATCC 24698 / 74-OR23-1A / CBS 708.71 / DSM 1257 / FGSC 987)</name>
    <dbReference type="NCBI Taxonomy" id="367110"/>
    <lineage>
        <taxon>Eukaryota</taxon>
        <taxon>Fungi</taxon>
        <taxon>Dikarya</taxon>
        <taxon>Ascomycota</taxon>
        <taxon>Pezizomycotina</taxon>
        <taxon>Sordariomycetes</taxon>
        <taxon>Sordariomycetidae</taxon>
        <taxon>Sordariales</taxon>
        <taxon>Sordariaceae</taxon>
        <taxon>Neurospora</taxon>
    </lineage>
</organism>
<dbReference type="GeneID" id="23569779"/>
<evidence type="ECO:0000313" key="3">
    <source>
        <dbReference type="Proteomes" id="UP000001805"/>
    </source>
</evidence>
<evidence type="ECO:0000313" key="2">
    <source>
        <dbReference type="EMBL" id="ESA42738.1"/>
    </source>
</evidence>
<sequence length="102" mass="11569">MIPQDQKHVICRSCLFHHEPCHHKSFSVPLRYVSECLDASGSDKPEHRDVIWIQLASLVVLNTVNRTRFDRQRILHTSTPDIGSCRGDEASSPSCDPLFGQN</sequence>
<evidence type="ECO:0000256" key="1">
    <source>
        <dbReference type="SAM" id="MobiDB-lite"/>
    </source>
</evidence>
<reference evidence="2 3" key="1">
    <citation type="journal article" date="2003" name="Nature">
        <title>The genome sequence of the filamentous fungus Neurospora crassa.</title>
        <authorList>
            <person name="Galagan J.E."/>
            <person name="Calvo S.E."/>
            <person name="Borkovich K.A."/>
            <person name="Selker E.U."/>
            <person name="Read N.D."/>
            <person name="Jaffe D."/>
            <person name="FitzHugh W."/>
            <person name="Ma L.J."/>
            <person name="Smirnov S."/>
            <person name="Purcell S."/>
            <person name="Rehman B."/>
            <person name="Elkins T."/>
            <person name="Engels R."/>
            <person name="Wang S."/>
            <person name="Nielsen C.B."/>
            <person name="Butler J."/>
            <person name="Endrizzi M."/>
            <person name="Qui D."/>
            <person name="Ianakiev P."/>
            <person name="Bell-Pedersen D."/>
            <person name="Nelson M.A."/>
            <person name="Werner-Washburne M."/>
            <person name="Selitrennikoff C.P."/>
            <person name="Kinsey J.A."/>
            <person name="Braun E.L."/>
            <person name="Zelter A."/>
            <person name="Schulte U."/>
            <person name="Kothe G.O."/>
            <person name="Jedd G."/>
            <person name="Mewes W."/>
            <person name="Staben C."/>
            <person name="Marcotte E."/>
            <person name="Greenberg D."/>
            <person name="Roy A."/>
            <person name="Foley K."/>
            <person name="Naylor J."/>
            <person name="Stange-Thomann N."/>
            <person name="Barrett R."/>
            <person name="Gnerre S."/>
            <person name="Kamal M."/>
            <person name="Kamvysselis M."/>
            <person name="Mauceli E."/>
            <person name="Bielke C."/>
            <person name="Rudd S."/>
            <person name="Frishman D."/>
            <person name="Krystofova S."/>
            <person name="Rasmussen C."/>
            <person name="Metzenberg R.L."/>
            <person name="Perkins D.D."/>
            <person name="Kroken S."/>
            <person name="Cogoni C."/>
            <person name="Macino G."/>
            <person name="Catcheside D."/>
            <person name="Li W."/>
            <person name="Pratt R.J."/>
            <person name="Osmani S.A."/>
            <person name="DeSouza C.P."/>
            <person name="Glass L."/>
            <person name="Orbach M.J."/>
            <person name="Berglund J.A."/>
            <person name="Voelker R."/>
            <person name="Yarden O."/>
            <person name="Plamann M."/>
            <person name="Seiler S."/>
            <person name="Dunlap J."/>
            <person name="Radford A."/>
            <person name="Aramayo R."/>
            <person name="Natvig D.O."/>
            <person name="Alex L.A."/>
            <person name="Mannhaupt G."/>
            <person name="Ebbole D.J."/>
            <person name="Freitag M."/>
            <person name="Paulsen I."/>
            <person name="Sachs M.S."/>
            <person name="Lander E.S."/>
            <person name="Nusbaum C."/>
            <person name="Birren B."/>
        </authorList>
    </citation>
    <scope>NUCLEOTIDE SEQUENCE [LARGE SCALE GENOMIC DNA]</scope>
    <source>
        <strain evidence="3">ATCC 24698 / 74-OR23-1A / CBS 708.71 / DSM 1257 / FGSC 987</strain>
    </source>
</reference>